<dbReference type="Proteomes" id="UP001174909">
    <property type="component" value="Unassembled WGS sequence"/>
</dbReference>
<feature type="signal peptide" evidence="2">
    <location>
        <begin position="1"/>
        <end position="22"/>
    </location>
</feature>
<keyword evidence="1" id="KW-0812">Transmembrane</keyword>
<accession>A0AA35RID8</accession>
<gene>
    <name evidence="3" type="ORF">GBAR_LOCUS7757</name>
</gene>
<name>A0AA35RID8_GEOBA</name>
<keyword evidence="1" id="KW-0472">Membrane</keyword>
<keyword evidence="1" id="KW-1133">Transmembrane helix</keyword>
<evidence type="ECO:0000256" key="2">
    <source>
        <dbReference type="SAM" id="SignalP"/>
    </source>
</evidence>
<feature type="transmembrane region" description="Helical" evidence="1">
    <location>
        <begin position="339"/>
        <end position="363"/>
    </location>
</feature>
<evidence type="ECO:0000313" key="4">
    <source>
        <dbReference type="Proteomes" id="UP001174909"/>
    </source>
</evidence>
<dbReference type="AlphaFoldDB" id="A0AA35RID8"/>
<reference evidence="3" key="1">
    <citation type="submission" date="2023-03" db="EMBL/GenBank/DDBJ databases">
        <authorList>
            <person name="Steffen K."/>
            <person name="Cardenas P."/>
        </authorList>
    </citation>
    <scope>NUCLEOTIDE SEQUENCE</scope>
</reference>
<keyword evidence="4" id="KW-1185">Reference proteome</keyword>
<comment type="caution">
    <text evidence="3">The sequence shown here is derived from an EMBL/GenBank/DDBJ whole genome shotgun (WGS) entry which is preliminary data.</text>
</comment>
<dbReference type="PROSITE" id="PS51257">
    <property type="entry name" value="PROKAR_LIPOPROTEIN"/>
    <property type="match status" value="1"/>
</dbReference>
<organism evidence="3 4">
    <name type="scientific">Geodia barretti</name>
    <name type="common">Barrett's horny sponge</name>
    <dbReference type="NCBI Taxonomy" id="519541"/>
    <lineage>
        <taxon>Eukaryota</taxon>
        <taxon>Metazoa</taxon>
        <taxon>Porifera</taxon>
        <taxon>Demospongiae</taxon>
        <taxon>Heteroscleromorpha</taxon>
        <taxon>Tetractinellida</taxon>
        <taxon>Astrophorina</taxon>
        <taxon>Geodiidae</taxon>
        <taxon>Geodia</taxon>
    </lineage>
</organism>
<sequence>MQSRLSLTGVLLATACLHFVRTAKLNDGPPKKYAIQVQDSYIDEVPKFGTVIKFNIDMANTAEGKAPYEVTISPDLCCLEISQNDFDCDSMQLRPPKTLHLGQIDRFDNKTGSVSFLFRNLYCRFRKGNCTFIISTEGKSPTTWKHTIVLNTYPPEDDEDYDQCAGLDQDPDRSCSPVDCAIKYKGKRNHYNTVTGHCEPVAKCHTRAPDRVTIIAYYDTEQNLCHSLDLNSSDNTVYLSELSIANPADRELMTSLLASVDGEKVKMEDIALDVMLGAGAPLDCNHGMQKGDVCLCDPGWVSSGLDSKQHTHWCDVLDDTNHQVSTGPIRLTYIQELCAIFALSVVNLLLFVGWILLVTFCLCCRNKCRAKSNTSEKL</sequence>
<keyword evidence="2" id="KW-0732">Signal</keyword>
<proteinExistence type="predicted"/>
<evidence type="ECO:0000313" key="3">
    <source>
        <dbReference type="EMBL" id="CAI8012088.1"/>
    </source>
</evidence>
<dbReference type="EMBL" id="CASHTH010001151">
    <property type="protein sequence ID" value="CAI8012088.1"/>
    <property type="molecule type" value="Genomic_DNA"/>
</dbReference>
<protein>
    <submittedName>
        <fullName evidence="3">Uncharacterized protein</fullName>
    </submittedName>
</protein>
<feature type="chain" id="PRO_5041428362" evidence="2">
    <location>
        <begin position="23"/>
        <end position="378"/>
    </location>
</feature>
<evidence type="ECO:0000256" key="1">
    <source>
        <dbReference type="SAM" id="Phobius"/>
    </source>
</evidence>